<dbReference type="InterPro" id="IPR011527">
    <property type="entry name" value="ABC1_TM_dom"/>
</dbReference>
<evidence type="ECO:0000256" key="3">
    <source>
        <dbReference type="ARBA" id="ARBA00023136"/>
    </source>
</evidence>
<organism evidence="6 7">
    <name type="scientific">Mytilus coruscus</name>
    <name type="common">Sea mussel</name>
    <dbReference type="NCBI Taxonomy" id="42192"/>
    <lineage>
        <taxon>Eukaryota</taxon>
        <taxon>Metazoa</taxon>
        <taxon>Spiralia</taxon>
        <taxon>Lophotrochozoa</taxon>
        <taxon>Mollusca</taxon>
        <taxon>Bivalvia</taxon>
        <taxon>Autobranchia</taxon>
        <taxon>Pteriomorphia</taxon>
        <taxon>Mytilida</taxon>
        <taxon>Mytiloidea</taxon>
        <taxon>Mytilidae</taxon>
        <taxon>Mytilinae</taxon>
        <taxon>Mytilus</taxon>
    </lineage>
</organism>
<dbReference type="PROSITE" id="PS50929">
    <property type="entry name" value="ABC_TM1F"/>
    <property type="match status" value="1"/>
</dbReference>
<accession>A0A6J8EKM3</accession>
<dbReference type="EMBL" id="CACVKT020009186">
    <property type="protein sequence ID" value="CAC5420867.1"/>
    <property type="molecule type" value="Genomic_DNA"/>
</dbReference>
<dbReference type="PANTHER" id="PTHR31511:SF12">
    <property type="entry name" value="RHO TERMINATION FACTOR N-TERMINAL DOMAIN-CONTAINING PROTEIN"/>
    <property type="match status" value="1"/>
</dbReference>
<gene>
    <name evidence="6" type="ORF">MCOR_53050</name>
</gene>
<name>A0A6J8EKM3_MYTCO</name>
<proteinExistence type="predicted"/>
<dbReference type="OrthoDB" id="6628454at2759"/>
<dbReference type="GO" id="GO:0016020">
    <property type="term" value="C:membrane"/>
    <property type="evidence" value="ECO:0007669"/>
    <property type="project" value="InterPro"/>
</dbReference>
<feature type="transmembrane region" description="Helical" evidence="4">
    <location>
        <begin position="51"/>
        <end position="74"/>
    </location>
</feature>
<keyword evidence="1 4" id="KW-0812">Transmembrane</keyword>
<evidence type="ECO:0000313" key="6">
    <source>
        <dbReference type="EMBL" id="CAC5420867.1"/>
    </source>
</evidence>
<evidence type="ECO:0000256" key="1">
    <source>
        <dbReference type="ARBA" id="ARBA00022692"/>
    </source>
</evidence>
<dbReference type="InterPro" id="IPR036640">
    <property type="entry name" value="ABC1_TM_sf"/>
</dbReference>
<reference evidence="6 7" key="1">
    <citation type="submission" date="2020-06" db="EMBL/GenBank/DDBJ databases">
        <authorList>
            <person name="Li R."/>
            <person name="Bekaert M."/>
        </authorList>
    </citation>
    <scope>NUCLEOTIDE SEQUENCE [LARGE SCALE GENOMIC DNA]</scope>
    <source>
        <strain evidence="7">wild</strain>
    </source>
</reference>
<keyword evidence="3 4" id="KW-0472">Membrane</keyword>
<dbReference type="SUPFAM" id="SSF90123">
    <property type="entry name" value="ABC transporter transmembrane region"/>
    <property type="match status" value="1"/>
</dbReference>
<dbReference type="GO" id="GO:0005524">
    <property type="term" value="F:ATP binding"/>
    <property type="evidence" value="ECO:0007669"/>
    <property type="project" value="InterPro"/>
</dbReference>
<dbReference type="Proteomes" id="UP000507470">
    <property type="component" value="Unassembled WGS sequence"/>
</dbReference>
<evidence type="ECO:0000256" key="2">
    <source>
        <dbReference type="ARBA" id="ARBA00022989"/>
    </source>
</evidence>
<evidence type="ECO:0000259" key="5">
    <source>
        <dbReference type="PROSITE" id="PS50929"/>
    </source>
</evidence>
<feature type="domain" description="ABC transmembrane type-1" evidence="5">
    <location>
        <begin position="10"/>
        <end position="93"/>
    </location>
</feature>
<sequence>MNGPEWHLIVIGIIVSILAGGFQPMLAIILSEFLKVFTIQDDDEAKFTSATLVGIIMAVAVGSATCKLIVSLTFCIAGGNLTTRLRKLAFKSIVWQVGEKIKKDQESMIRVHEPIRSIKDVLTTWKMTSNAEMDIQNFLEVTRGKRMNIIQNCGLKGVKINVVLHCTFVKINPTGKEDDENEGHFNSGNRTITEATDLIETFKEMDQKIGEKIAEWTSEKSGWTLKEIVKLQLNINQHTPLSGSQYVALPKWIKEKNAVINVQNRDDKCFKWAILAAVHHEEEDQKHTHRWTQYCRWNNELNLKGLEFPDLRFLDSFKIMSKSLEELAKVTPKEKLKNMQKVFGDLPLDPELYKVNPSTSENNRVIQLREVIDKRKMEYIVSHPDNFELGSRCINGV</sequence>
<evidence type="ECO:0000256" key="4">
    <source>
        <dbReference type="SAM" id="Phobius"/>
    </source>
</evidence>
<dbReference type="Pfam" id="PF00664">
    <property type="entry name" value="ABC_membrane"/>
    <property type="match status" value="1"/>
</dbReference>
<protein>
    <recommendedName>
        <fullName evidence="5">ABC transmembrane type-1 domain-containing protein</fullName>
    </recommendedName>
</protein>
<dbReference type="Gene3D" id="1.20.1560.10">
    <property type="entry name" value="ABC transporter type 1, transmembrane domain"/>
    <property type="match status" value="1"/>
</dbReference>
<keyword evidence="2 4" id="KW-1133">Transmembrane helix</keyword>
<feature type="transmembrane region" description="Helical" evidence="4">
    <location>
        <begin position="6"/>
        <end position="30"/>
    </location>
</feature>
<dbReference type="AlphaFoldDB" id="A0A6J8EKM3"/>
<dbReference type="GO" id="GO:0140359">
    <property type="term" value="F:ABC-type transporter activity"/>
    <property type="evidence" value="ECO:0007669"/>
    <property type="project" value="InterPro"/>
</dbReference>
<dbReference type="PANTHER" id="PTHR31511">
    <property type="entry name" value="PROTEIN CBG23764"/>
    <property type="match status" value="1"/>
</dbReference>
<evidence type="ECO:0000313" key="7">
    <source>
        <dbReference type="Proteomes" id="UP000507470"/>
    </source>
</evidence>
<keyword evidence="7" id="KW-1185">Reference proteome</keyword>